<dbReference type="Proteomes" id="UP000887579">
    <property type="component" value="Unplaced"/>
</dbReference>
<name>A0AC34GQZ7_9BILA</name>
<dbReference type="WBParaSite" id="ES5_v2.g6950.t1">
    <property type="protein sequence ID" value="ES5_v2.g6950.t1"/>
    <property type="gene ID" value="ES5_v2.g6950"/>
</dbReference>
<evidence type="ECO:0000313" key="2">
    <source>
        <dbReference type="WBParaSite" id="ES5_v2.g6950.t1"/>
    </source>
</evidence>
<protein>
    <submittedName>
        <fullName evidence="2">Uncharacterized protein</fullName>
    </submittedName>
</protein>
<proteinExistence type="predicted"/>
<organism evidence="1 2">
    <name type="scientific">Panagrolaimus sp. ES5</name>
    <dbReference type="NCBI Taxonomy" id="591445"/>
    <lineage>
        <taxon>Eukaryota</taxon>
        <taxon>Metazoa</taxon>
        <taxon>Ecdysozoa</taxon>
        <taxon>Nematoda</taxon>
        <taxon>Chromadorea</taxon>
        <taxon>Rhabditida</taxon>
        <taxon>Tylenchina</taxon>
        <taxon>Panagrolaimomorpha</taxon>
        <taxon>Panagrolaimoidea</taxon>
        <taxon>Panagrolaimidae</taxon>
        <taxon>Panagrolaimus</taxon>
    </lineage>
</organism>
<accession>A0AC34GQZ7</accession>
<evidence type="ECO:0000313" key="1">
    <source>
        <dbReference type="Proteomes" id="UP000887579"/>
    </source>
</evidence>
<sequence>MNFLHIFIGCLFLCGLVFCDSAENDDQISSSNESNDEIIYVCNNEAKNLFCKCENETLKCIHELIDGEILDSANLGIKQESFLLKNVELNDNAITVLKKGFIFPKNIKTIVILNFGNNHISEIENEAFDSFNSLEELDLNSNTITEIDKKVFTKKLGATLLRLKLDKNKIQELTSNSFKYLTELVYLDLSRNKKLEVDLGIFSKSLAKLETLKMGSCDIEELDDDTFYNLKNLKTLVLEGNPLTTIPAAIVNIPHLIDLDLGDTEISDINTNAFSANNNLTSLSLRFMTKLFVVDDCAFCGLPNLEKLYLYSNKNLKTIDENAFGAVKGERALRKLKSLVLKGCRLTTLPEKLYDWKMLEILSVNGNRFVCDCSMAWLINNPKIYAKASVPVCSSPPSLNGTHFTSIAGTFCGGEGAPKKNKSKIDKNASSMERKNELKNQEILIHSKNRKYSSQIDGEEDNEEDLDDNFEQNAKESNEEKQLIYGFIMPDNAEKVTRLQISYNFITDIENNAFDVFHELETLEMRSNLLTDIDDHVLTKKLGKTLQTLYLDHNKFEIISSNAFIHLHNLKELHVSSNPIKKFRKETFPEALANLKFLHLGSCNIKTLDDDVFENLKSLRDLILFNNPLTSVPKALNGIPNLFALDLSDTLIETLNTNTFDEDSNLSQISFFSMHNLISIDNCAFCGLSNLTWIGFWYCEKLSFIHENAFGAVTNKKIPQIESFVLSDTNITVLPEKLLNWEAVKEISISGNNHMACNCSNAWLINDISLYKMFSFYVPKCASPPELVNKSFTTVSGTICLDTIPLNSDDTFWSIILFVAVILAIIAFFCYTRYARRVQKIGVPDLSQMTYRNLSAQQNLDDEEELQAHF</sequence>
<reference evidence="2" key="1">
    <citation type="submission" date="2022-11" db="UniProtKB">
        <authorList>
            <consortium name="WormBaseParasite"/>
        </authorList>
    </citation>
    <scope>IDENTIFICATION</scope>
</reference>